<dbReference type="EMBL" id="BQXS01009101">
    <property type="protein sequence ID" value="GKT30818.1"/>
    <property type="molecule type" value="Genomic_DNA"/>
</dbReference>
<reference evidence="1" key="1">
    <citation type="submission" date="2022-03" db="EMBL/GenBank/DDBJ databases">
        <title>Draft genome sequence of Aduncisulcus paluster, a free-living microaerophilic Fornicata.</title>
        <authorList>
            <person name="Yuyama I."/>
            <person name="Kume K."/>
            <person name="Tamura T."/>
            <person name="Inagaki Y."/>
            <person name="Hashimoto T."/>
        </authorList>
    </citation>
    <scope>NUCLEOTIDE SEQUENCE</scope>
    <source>
        <strain evidence="1">NY0171</strain>
    </source>
</reference>
<keyword evidence="2" id="KW-1185">Reference proteome</keyword>
<name>A0ABQ5KE38_9EUKA</name>
<comment type="caution">
    <text evidence="1">The sequence shown here is derived from an EMBL/GenBank/DDBJ whole genome shotgun (WGS) entry which is preliminary data.</text>
</comment>
<feature type="non-terminal residue" evidence="1">
    <location>
        <position position="70"/>
    </location>
</feature>
<protein>
    <submittedName>
        <fullName evidence="1">Uncharacterized protein</fullName>
    </submittedName>
</protein>
<gene>
    <name evidence="1" type="ORF">ADUPG1_005652</name>
</gene>
<dbReference type="Proteomes" id="UP001057375">
    <property type="component" value="Unassembled WGS sequence"/>
</dbReference>
<organism evidence="1 2">
    <name type="scientific">Aduncisulcus paluster</name>
    <dbReference type="NCBI Taxonomy" id="2918883"/>
    <lineage>
        <taxon>Eukaryota</taxon>
        <taxon>Metamonada</taxon>
        <taxon>Carpediemonas-like organisms</taxon>
        <taxon>Aduncisulcus</taxon>
    </lineage>
</organism>
<sequence length="70" mass="7730">MCVFEEVAQKLIDYGVTVEMLKEWFTELGFTNMDHLNILLGDSDSCSSQSHTVSSGTVNFPKPGATLCKQ</sequence>
<evidence type="ECO:0000313" key="2">
    <source>
        <dbReference type="Proteomes" id="UP001057375"/>
    </source>
</evidence>
<proteinExistence type="predicted"/>
<evidence type="ECO:0000313" key="1">
    <source>
        <dbReference type="EMBL" id="GKT30818.1"/>
    </source>
</evidence>
<accession>A0ABQ5KE38</accession>